<evidence type="ECO:0000313" key="1">
    <source>
        <dbReference type="EMBL" id="QHB33844.1"/>
    </source>
</evidence>
<name>A0A857F3R8_9GAMM</name>
<dbReference type="KEGG" id="yca:F0T03_17880"/>
<proteinExistence type="predicted"/>
<reference evidence="2" key="1">
    <citation type="submission" date="2019-09" db="EMBL/GenBank/DDBJ databases">
        <title>Yersinia canariae sp. nov., isolated from a human yersiniosis case.</title>
        <authorList>
            <person name="Nguyen S.V."/>
            <person name="Greig D."/>
            <person name="Hurley D."/>
            <person name="Cao Y."/>
            <person name="McCabe E."/>
            <person name="Mitchell M."/>
            <person name="Jenkins C."/>
            <person name="Fanning S."/>
        </authorList>
    </citation>
    <scope>NUCLEOTIDE SEQUENCE [LARGE SCALE GENOMIC DNA]</scope>
    <source>
        <strain evidence="2">NCTC 14382</strain>
    </source>
</reference>
<gene>
    <name evidence="1" type="ORF">F0T03_17880</name>
</gene>
<dbReference type="Proteomes" id="UP000464402">
    <property type="component" value="Chromosome"/>
</dbReference>
<dbReference type="AlphaFoldDB" id="A0A857F3R8"/>
<dbReference type="EMBL" id="CP043727">
    <property type="protein sequence ID" value="QHB33844.1"/>
    <property type="molecule type" value="Genomic_DNA"/>
</dbReference>
<evidence type="ECO:0000313" key="2">
    <source>
        <dbReference type="Proteomes" id="UP000464402"/>
    </source>
</evidence>
<dbReference type="RefSeq" id="WP_159679754.1">
    <property type="nucleotide sequence ID" value="NZ_CP043727.1"/>
</dbReference>
<keyword evidence="2" id="KW-1185">Reference proteome</keyword>
<accession>A0A857F3R8</accession>
<organism evidence="1 2">
    <name type="scientific">Yersinia canariae</name>
    <dbReference type="NCBI Taxonomy" id="2607663"/>
    <lineage>
        <taxon>Bacteria</taxon>
        <taxon>Pseudomonadati</taxon>
        <taxon>Pseudomonadota</taxon>
        <taxon>Gammaproteobacteria</taxon>
        <taxon>Enterobacterales</taxon>
        <taxon>Yersiniaceae</taxon>
        <taxon>Yersinia</taxon>
    </lineage>
</organism>
<sequence length="264" mass="30090">MKKIEIDVDGESYLIITKNEVTELGIKGKTTPEKDGEDHDIKLPNILIVTRKNADVLFVLRGGETDSLKVLTAQVLYDQYKYQWFEPLADNYRELLYVNKEDYVKDAYKVYSWEDIARFALVNRLSYSYYKNFEGDWKQNPEGGAGYLLVLIDAIPYWADAVGQIPFAVDTYRDTKSIKNTVQIGISWGDGTLTGDADYTNEYDNYFVIRGALYASNKFSYVTKPSGKSYPAAVVTEISHSIDPTILGKPIDKSELEKYGIWNK</sequence>
<protein>
    <submittedName>
        <fullName evidence="1">Uncharacterized protein</fullName>
    </submittedName>
</protein>